<dbReference type="RefSeq" id="NP_001033546.1">
    <property type="nucleotide sequence ID" value="NM_001038457.1"/>
</dbReference>
<feature type="compositionally biased region" description="Polar residues" evidence="1">
    <location>
        <begin position="1"/>
        <end position="20"/>
    </location>
</feature>
<dbReference type="CTD" id="3896894"/>
<evidence type="ECO:0000313" key="3">
    <source>
        <dbReference type="Proteomes" id="UP000001940"/>
    </source>
</evidence>
<sequence>MDNSEASNSKGNQSRANSPTHGIANGVLSQIREMTKLDNFETNVAVLDSLKDEASSTRETSLSEMEEENKKLEISNDETVILHTSQTLFETPVHSHVDTNVLRVYYHNSWLQNITSETRATNCKVYKLSIDEHGDFAYPRPLEEDPMGCYKFPRITRSIRGQFPDLRYYNFPNGNEGIESFPPSYRIPEWQAHAGWLGPRPFFRVKWGSPYPFQPSSVLESNGNRSRRARFASKPVIPKSFRCDHMPHYHYVFPLNMPLYCRELTVFNHNTVSEYNGDGSSFHRDASSSSLSNNQPEDLVIPFISRVALKVNQPFDMFPGIPTWFFQSMLNNYYLPIGLLTFADFLLLAMYRCIELHLLGERDGLVKDNIDLMLHIGLVAFFNHLVNSEDTDEESVEIDIEVSMRS</sequence>
<organism evidence="2 3">
    <name type="scientific">Caenorhabditis elegans</name>
    <dbReference type="NCBI Taxonomy" id="6239"/>
    <lineage>
        <taxon>Eukaryota</taxon>
        <taxon>Metazoa</taxon>
        <taxon>Ecdysozoa</taxon>
        <taxon>Nematoda</taxon>
        <taxon>Chromadorea</taxon>
        <taxon>Rhabditida</taxon>
        <taxon>Rhabditina</taxon>
        <taxon>Rhabditomorpha</taxon>
        <taxon>Rhabditoidea</taxon>
        <taxon>Rhabditidae</taxon>
        <taxon>Peloderinae</taxon>
        <taxon>Caenorhabditis</taxon>
    </lineage>
</organism>
<dbReference type="Proteomes" id="UP000001940">
    <property type="component" value="Chromosome X"/>
</dbReference>
<dbReference type="EMBL" id="BX284606">
    <property type="protein sequence ID" value="CCD68216.1"/>
    <property type="molecule type" value="Genomic_DNA"/>
</dbReference>
<evidence type="ECO:0000256" key="1">
    <source>
        <dbReference type="SAM" id="MobiDB-lite"/>
    </source>
</evidence>
<dbReference type="AlphaFoldDB" id="Q4PIW2"/>
<dbReference type="HOGENOM" id="CLU_678325_0_0_1"/>
<name>Q4PIW2_CAEEL</name>
<dbReference type="KEGG" id="cel:CELE_F38B6.8"/>
<feature type="region of interest" description="Disordered" evidence="1">
    <location>
        <begin position="1"/>
        <end position="24"/>
    </location>
</feature>
<protein>
    <submittedName>
        <fullName evidence="2">PMD domain-containing protein</fullName>
    </submittedName>
</protein>
<gene>
    <name evidence="2" type="ORF">CELE_F38B6.8</name>
    <name evidence="2 4" type="ORF">F38B6.8</name>
</gene>
<evidence type="ECO:0000313" key="2">
    <source>
        <dbReference type="EMBL" id="CCD68216.1"/>
    </source>
</evidence>
<reference evidence="2 3" key="1">
    <citation type="journal article" date="1998" name="Science">
        <title>Genome sequence of the nematode C. elegans: a platform for investigating biology.</title>
        <authorList>
            <consortium name="The C. elegans sequencing consortium"/>
            <person name="Sulson J.E."/>
            <person name="Waterston R."/>
        </authorList>
    </citation>
    <scope>NUCLEOTIDE SEQUENCE [LARGE SCALE GENOMIC DNA]</scope>
    <source>
        <strain evidence="2 3">Bristol N2</strain>
    </source>
</reference>
<evidence type="ECO:0000313" key="4">
    <source>
        <dbReference type="WormBase" id="F38B6.8"/>
    </source>
</evidence>
<dbReference type="PaxDb" id="6239-F38B6.8"/>
<dbReference type="InParanoid" id="Q4PIW2"/>
<dbReference type="GeneID" id="3896894"/>
<dbReference type="WormBase" id="F38B6.8">
    <property type="protein sequence ID" value="CE38816"/>
    <property type="gene ID" value="WBGene00044575"/>
</dbReference>
<dbReference type="AGR" id="WB:WBGene00044575"/>
<dbReference type="UCSC" id="F38B6.8">
    <property type="organism name" value="c. elegans"/>
</dbReference>
<keyword evidence="3" id="KW-1185">Reference proteome</keyword>
<proteinExistence type="predicted"/>
<accession>Q4PIW2</accession>
<dbReference type="eggNOG" id="ENOG502TJB6">
    <property type="taxonomic scope" value="Eukaryota"/>
</dbReference>